<dbReference type="RefSeq" id="WP_047779990.1">
    <property type="nucleotide sequence ID" value="NZ_FOLW01000001.1"/>
</dbReference>
<comment type="caution">
    <text evidence="5">The sequence shown here is derived from an EMBL/GenBank/DDBJ whole genome shotgun (WGS) entry which is preliminary data.</text>
</comment>
<feature type="domain" description="Xylose isomerase-like TIM barrel" evidence="4">
    <location>
        <begin position="21"/>
        <end position="257"/>
    </location>
</feature>
<dbReference type="GO" id="GO:0046487">
    <property type="term" value="P:glyoxylate metabolic process"/>
    <property type="evidence" value="ECO:0007669"/>
    <property type="project" value="TreeGrafter"/>
</dbReference>
<proteinExistence type="inferred from homology"/>
<dbReference type="AlphaFoldDB" id="A0AAJ5BFX2"/>
<name>A0AAJ5BFX2_9GAMM</name>
<feature type="active site" description="Proton donor/acceptor" evidence="3">
    <location>
        <position position="240"/>
    </location>
</feature>
<dbReference type="InterPro" id="IPR026040">
    <property type="entry name" value="HyI-like"/>
</dbReference>
<protein>
    <submittedName>
        <fullName evidence="5">Hydroxypyruvate isomerase</fullName>
    </submittedName>
</protein>
<gene>
    <name evidence="5" type="ORF">SAMN02745723_101335</name>
</gene>
<dbReference type="PANTHER" id="PTHR43489:SF13">
    <property type="entry name" value="HYDROXYPYRUVATE ISOMERASE"/>
    <property type="match status" value="1"/>
</dbReference>
<evidence type="ECO:0000256" key="1">
    <source>
        <dbReference type="ARBA" id="ARBA00023235"/>
    </source>
</evidence>
<evidence type="ECO:0000256" key="2">
    <source>
        <dbReference type="PIRNR" id="PIRNR006241"/>
    </source>
</evidence>
<dbReference type="InterPro" id="IPR050417">
    <property type="entry name" value="Sugar_Epim/Isomerase"/>
</dbReference>
<organism evidence="5 6">
    <name type="scientific">Pragia fontium DSM 5563 = ATCC 49100</name>
    <dbReference type="NCBI Taxonomy" id="1122977"/>
    <lineage>
        <taxon>Bacteria</taxon>
        <taxon>Pseudomonadati</taxon>
        <taxon>Pseudomonadota</taxon>
        <taxon>Gammaproteobacteria</taxon>
        <taxon>Enterobacterales</taxon>
        <taxon>Budviciaceae</taxon>
        <taxon>Pragia</taxon>
    </lineage>
</organism>
<evidence type="ECO:0000256" key="3">
    <source>
        <dbReference type="PIRSR" id="PIRSR006241-50"/>
    </source>
</evidence>
<dbReference type="GO" id="GO:0008903">
    <property type="term" value="F:hydroxypyruvate isomerase activity"/>
    <property type="evidence" value="ECO:0007669"/>
    <property type="project" value="TreeGrafter"/>
</dbReference>
<dbReference type="PANTHER" id="PTHR43489">
    <property type="entry name" value="ISOMERASE"/>
    <property type="match status" value="1"/>
</dbReference>
<dbReference type="InterPro" id="IPR036237">
    <property type="entry name" value="Xyl_isomerase-like_sf"/>
</dbReference>
<dbReference type="EMBL" id="FOLW01000001">
    <property type="protein sequence ID" value="SFC08211.1"/>
    <property type="molecule type" value="Genomic_DNA"/>
</dbReference>
<dbReference type="InterPro" id="IPR013022">
    <property type="entry name" value="Xyl_isomerase-like_TIM-brl"/>
</dbReference>
<reference evidence="5 6" key="1">
    <citation type="submission" date="2016-10" db="EMBL/GenBank/DDBJ databases">
        <authorList>
            <person name="Varghese N."/>
            <person name="Submissions S."/>
        </authorList>
    </citation>
    <scope>NUCLEOTIDE SEQUENCE [LARGE SCALE GENOMIC DNA]</scope>
    <source>
        <strain evidence="5 6">DSM 5563</strain>
    </source>
</reference>
<feature type="active site" description="Proton donor/acceptor" evidence="3">
    <location>
        <position position="143"/>
    </location>
</feature>
<dbReference type="NCBIfam" id="NF043033">
    <property type="entry name" value="OxoTetrIsom"/>
    <property type="match status" value="1"/>
</dbReference>
<dbReference type="PIRSF" id="PIRSF006241">
    <property type="entry name" value="HyI"/>
    <property type="match status" value="1"/>
</dbReference>
<dbReference type="Gene3D" id="3.20.20.150">
    <property type="entry name" value="Divalent-metal-dependent TIM barrel enzymes"/>
    <property type="match status" value="1"/>
</dbReference>
<evidence type="ECO:0000313" key="6">
    <source>
        <dbReference type="Proteomes" id="UP000226420"/>
    </source>
</evidence>
<comment type="similarity">
    <text evidence="2">Belongs to the hyi family.</text>
</comment>
<dbReference type="Pfam" id="PF01261">
    <property type="entry name" value="AP_endonuc_2"/>
    <property type="match status" value="1"/>
</dbReference>
<evidence type="ECO:0000259" key="4">
    <source>
        <dbReference type="Pfam" id="PF01261"/>
    </source>
</evidence>
<keyword evidence="1 2" id="KW-0413">Isomerase</keyword>
<accession>A0AAJ5BFX2</accession>
<dbReference type="FunFam" id="3.20.20.150:FF:000007">
    <property type="entry name" value="Hydroxypyruvate isomerase"/>
    <property type="match status" value="1"/>
</dbReference>
<dbReference type="Proteomes" id="UP000226420">
    <property type="component" value="Unassembled WGS sequence"/>
</dbReference>
<dbReference type="NCBIfam" id="TIGR03234">
    <property type="entry name" value="OH-pyruv-isom"/>
    <property type="match status" value="1"/>
</dbReference>
<dbReference type="InterPro" id="IPR053398">
    <property type="entry name" value="HPT_OtnI_isomerases"/>
</dbReference>
<sequence>MLKFSANLSMLFTEYEFMDRFAHAAKNGFKAVEYMFPYAYSKQQLRDQLDDHNLTHILHNLPAGNWEQGERGIACLPNRVSEFQDGVGAAIEYAKLLGNDKINCLIGKTPQDANKQLVDQTVIDNLSFAANELKKENIQLLIEPINNYDIPGFYLQGTEQALDLIKSVNSNNLYVQYDIYHMQRTEGELAETVAKHLNKIGHIQIADNPGRNEPGSGEINYEYLFSRIAELGYKGWIGCEYKPKQSTETGLKWLKKYQL</sequence>
<dbReference type="InterPro" id="IPR017643">
    <property type="entry name" value="Hydroxypyruvate_isomerase"/>
</dbReference>
<evidence type="ECO:0000313" key="5">
    <source>
        <dbReference type="EMBL" id="SFC08211.1"/>
    </source>
</evidence>
<dbReference type="SUPFAM" id="SSF51658">
    <property type="entry name" value="Xylose isomerase-like"/>
    <property type="match status" value="1"/>
</dbReference>